<dbReference type="Proteomes" id="UP000581087">
    <property type="component" value="Unassembled WGS sequence"/>
</dbReference>
<feature type="region of interest" description="Disordered" evidence="1">
    <location>
        <begin position="268"/>
        <end position="307"/>
    </location>
</feature>
<comment type="caution">
    <text evidence="3">The sequence shown here is derived from an EMBL/GenBank/DDBJ whole genome shotgun (WGS) entry which is preliminary data.</text>
</comment>
<dbReference type="CDD" id="cd00085">
    <property type="entry name" value="HNHc"/>
    <property type="match status" value="1"/>
</dbReference>
<protein>
    <recommendedName>
        <fullName evidence="2">HNH nuclease domain-containing protein</fullName>
    </recommendedName>
</protein>
<dbReference type="InterPro" id="IPR003615">
    <property type="entry name" value="HNH_nuc"/>
</dbReference>
<proteinExistence type="predicted"/>
<dbReference type="SMART" id="SM00507">
    <property type="entry name" value="HNHc"/>
    <property type="match status" value="1"/>
</dbReference>
<evidence type="ECO:0000313" key="4">
    <source>
        <dbReference type="Proteomes" id="UP000581087"/>
    </source>
</evidence>
<name>A0A852RZU4_9MICO</name>
<dbReference type="InterPro" id="IPR003870">
    <property type="entry name" value="DUF222"/>
</dbReference>
<sequence length="524" mass="54391">MSVVTSMLGVVDDVLDLTDSIADAVTGLLRGVDSSAAMVSDDALLGLLGRAETLGRAVDALRVLVAAEVGDRARPELGTESLAHRRGCGSAAELVERVTRVSSVTARARLRLGARVHRCTGFTGAPLPAAFDAVREGLVSGRLGWDAAQTITTALTVAGRGTPTDMLGGLRAAEHELVCAATGTAPAPDVAALPPVMHAETKLQAATWVEVLNPDGAEPSERDFEARHVRLLPARGGWVPITGLLAPEVAGQVQRVFDALCNPRQAGNLPEALPGRGSADADANSDGGVHAGGGAGASAGDSASAGAGADMDARFGVSVDTDGIRDPRTRAQRQHDALATVFDIAGRADELPTLGGASATILVTTLTDDFLTGTGVGHIDGVDVPIPMSAIRQHACANGAHTLELTPAGGIHRLGTEQRTFTRAQRRALAARDGGCIIPGCPIPAAATEAHHVTPWWAGGPTHVDNGVLLCWFHHRTIDTSGWEIRMIGGAPHVKPPPWLGDPVWRPATQSPTRRTAQLRRQHE</sequence>
<organism evidence="3 4">
    <name type="scientific">Agromyces atrinae</name>
    <dbReference type="NCBI Taxonomy" id="592376"/>
    <lineage>
        <taxon>Bacteria</taxon>
        <taxon>Bacillati</taxon>
        <taxon>Actinomycetota</taxon>
        <taxon>Actinomycetes</taxon>
        <taxon>Micrococcales</taxon>
        <taxon>Microbacteriaceae</taxon>
        <taxon>Agromyces</taxon>
    </lineage>
</organism>
<gene>
    <name evidence="3" type="ORF">BJ972_000081</name>
</gene>
<accession>A0A852RZU4</accession>
<evidence type="ECO:0000256" key="1">
    <source>
        <dbReference type="SAM" id="MobiDB-lite"/>
    </source>
</evidence>
<dbReference type="Gene3D" id="1.10.30.50">
    <property type="match status" value="1"/>
</dbReference>
<feature type="compositionally biased region" description="Low complexity" evidence="1">
    <location>
        <begin position="298"/>
        <end position="307"/>
    </location>
</feature>
<dbReference type="Pfam" id="PF02720">
    <property type="entry name" value="DUF222"/>
    <property type="match status" value="1"/>
</dbReference>
<reference evidence="3 4" key="1">
    <citation type="submission" date="2020-07" db="EMBL/GenBank/DDBJ databases">
        <title>Sequencing the genomes of 1000 actinobacteria strains.</title>
        <authorList>
            <person name="Klenk H.-P."/>
        </authorList>
    </citation>
    <scope>NUCLEOTIDE SEQUENCE [LARGE SCALE GENOMIC DNA]</scope>
    <source>
        <strain evidence="3 4">DSM 23870</strain>
    </source>
</reference>
<dbReference type="RefSeq" id="WP_179419901.1">
    <property type="nucleotide sequence ID" value="NZ_JACCBI010000001.1"/>
</dbReference>
<feature type="region of interest" description="Disordered" evidence="1">
    <location>
        <begin position="499"/>
        <end position="524"/>
    </location>
</feature>
<evidence type="ECO:0000259" key="2">
    <source>
        <dbReference type="SMART" id="SM00507"/>
    </source>
</evidence>
<dbReference type="AlphaFoldDB" id="A0A852RZU4"/>
<evidence type="ECO:0000313" key="3">
    <source>
        <dbReference type="EMBL" id="NYD65562.1"/>
    </source>
</evidence>
<dbReference type="EMBL" id="JACCBI010000001">
    <property type="protein sequence ID" value="NYD65562.1"/>
    <property type="molecule type" value="Genomic_DNA"/>
</dbReference>
<feature type="domain" description="HNH nuclease" evidence="2">
    <location>
        <begin position="424"/>
        <end position="476"/>
    </location>
</feature>